<dbReference type="InterPro" id="IPR013087">
    <property type="entry name" value="Znf_C2H2_type"/>
</dbReference>
<dbReference type="GO" id="GO:0008270">
    <property type="term" value="F:zinc ion binding"/>
    <property type="evidence" value="ECO:0007669"/>
    <property type="project" value="UniProtKB-KW"/>
</dbReference>
<dbReference type="PROSITE" id="PS00028">
    <property type="entry name" value="ZINC_FINGER_C2H2_1"/>
    <property type="match status" value="1"/>
</dbReference>
<gene>
    <name evidence="4" type="ORF">STAS_29901</name>
</gene>
<protein>
    <submittedName>
        <fullName evidence="4">Zinc finger family protein</fullName>
    </submittedName>
</protein>
<keyword evidence="1" id="KW-0863">Zinc-finger</keyword>
<dbReference type="PANTHER" id="PTHR46547:SF7">
    <property type="entry name" value="ZINC FINGER PROTEIN GIS"/>
    <property type="match status" value="1"/>
</dbReference>
<dbReference type="InterPro" id="IPR044291">
    <property type="entry name" value="GIS/GIS2/ZFP8"/>
</dbReference>
<keyword evidence="1" id="KW-0862">Zinc</keyword>
<feature type="compositionally biased region" description="Basic and acidic residues" evidence="2">
    <location>
        <begin position="1"/>
        <end position="12"/>
    </location>
</feature>
<accession>A0A5A7R4U7</accession>
<organism evidence="4 5">
    <name type="scientific">Striga asiatica</name>
    <name type="common">Asiatic witchweed</name>
    <name type="synonym">Buchnera asiatica</name>
    <dbReference type="NCBI Taxonomy" id="4170"/>
    <lineage>
        <taxon>Eukaryota</taxon>
        <taxon>Viridiplantae</taxon>
        <taxon>Streptophyta</taxon>
        <taxon>Embryophyta</taxon>
        <taxon>Tracheophyta</taxon>
        <taxon>Spermatophyta</taxon>
        <taxon>Magnoliopsida</taxon>
        <taxon>eudicotyledons</taxon>
        <taxon>Gunneridae</taxon>
        <taxon>Pentapetalae</taxon>
        <taxon>asterids</taxon>
        <taxon>lamiids</taxon>
        <taxon>Lamiales</taxon>
        <taxon>Orobanchaceae</taxon>
        <taxon>Buchnereae</taxon>
        <taxon>Striga</taxon>
    </lineage>
</organism>
<feature type="domain" description="C2H2-type" evidence="3">
    <location>
        <begin position="79"/>
        <end position="106"/>
    </location>
</feature>
<evidence type="ECO:0000259" key="3">
    <source>
        <dbReference type="PROSITE" id="PS50157"/>
    </source>
</evidence>
<dbReference type="AlphaFoldDB" id="A0A5A7R4U7"/>
<dbReference type="EMBL" id="BKCP01010403">
    <property type="protein sequence ID" value="GER52458.1"/>
    <property type="molecule type" value="Genomic_DNA"/>
</dbReference>
<dbReference type="GO" id="GO:0003700">
    <property type="term" value="F:DNA-binding transcription factor activity"/>
    <property type="evidence" value="ECO:0007669"/>
    <property type="project" value="InterPro"/>
</dbReference>
<keyword evidence="1" id="KW-0479">Metal-binding</keyword>
<reference evidence="5" key="1">
    <citation type="journal article" date="2019" name="Curr. Biol.">
        <title>Genome Sequence of Striga asiatica Provides Insight into the Evolution of Plant Parasitism.</title>
        <authorList>
            <person name="Yoshida S."/>
            <person name="Kim S."/>
            <person name="Wafula E.K."/>
            <person name="Tanskanen J."/>
            <person name="Kim Y.M."/>
            <person name="Honaas L."/>
            <person name="Yang Z."/>
            <person name="Spallek T."/>
            <person name="Conn C.E."/>
            <person name="Ichihashi Y."/>
            <person name="Cheong K."/>
            <person name="Cui S."/>
            <person name="Der J.P."/>
            <person name="Gundlach H."/>
            <person name="Jiao Y."/>
            <person name="Hori C."/>
            <person name="Ishida J.K."/>
            <person name="Kasahara H."/>
            <person name="Kiba T."/>
            <person name="Kim M.S."/>
            <person name="Koo N."/>
            <person name="Laohavisit A."/>
            <person name="Lee Y.H."/>
            <person name="Lumba S."/>
            <person name="McCourt P."/>
            <person name="Mortimer J.C."/>
            <person name="Mutuku J.M."/>
            <person name="Nomura T."/>
            <person name="Sasaki-Sekimoto Y."/>
            <person name="Seto Y."/>
            <person name="Wang Y."/>
            <person name="Wakatake T."/>
            <person name="Sakakibara H."/>
            <person name="Demura T."/>
            <person name="Yamaguchi S."/>
            <person name="Yoneyama K."/>
            <person name="Manabe R.I."/>
            <person name="Nelson D.C."/>
            <person name="Schulman A.H."/>
            <person name="Timko M.P."/>
            <person name="dePamphilis C.W."/>
            <person name="Choi D."/>
            <person name="Shirasu K."/>
        </authorList>
    </citation>
    <scope>NUCLEOTIDE SEQUENCE [LARGE SCALE GENOMIC DNA]</scope>
    <source>
        <strain evidence="5">cv. UVA1</strain>
    </source>
</reference>
<evidence type="ECO:0000256" key="2">
    <source>
        <dbReference type="SAM" id="MobiDB-lite"/>
    </source>
</evidence>
<name>A0A5A7R4U7_STRAF</name>
<dbReference type="SUPFAM" id="SSF57667">
    <property type="entry name" value="beta-beta-alpha zinc fingers"/>
    <property type="match status" value="1"/>
</dbReference>
<sequence>MNKAERETRDQMAVESFSQLPLIRPLPARERPTTTESGAIRLFGKEFGGPTADKKSAQPSKLDLNNNKSTDITISNRKFECHYCYRNFPTSQALGGHQNAHKRERHHAKRAHHYNHLGFSTLPMGYTAGPAHGGINGRPMPAWRFPTTHGSSVRVRQPKNLEIINSFFNNIENDNRYRMVRLPVAASGGRLGYELTMSLQDHVSLDLRL</sequence>
<comment type="caution">
    <text evidence="4">The sequence shown here is derived from an EMBL/GenBank/DDBJ whole genome shotgun (WGS) entry which is preliminary data.</text>
</comment>
<dbReference type="PANTHER" id="PTHR46547">
    <property type="entry name" value="ZINC FINGER PROTEIN GIS"/>
    <property type="match status" value="1"/>
</dbReference>
<dbReference type="GO" id="GO:0010090">
    <property type="term" value="P:trichome morphogenesis"/>
    <property type="evidence" value="ECO:0007669"/>
    <property type="project" value="InterPro"/>
</dbReference>
<dbReference type="GO" id="GO:0009739">
    <property type="term" value="P:response to gibberellin"/>
    <property type="evidence" value="ECO:0007669"/>
    <property type="project" value="InterPro"/>
</dbReference>
<proteinExistence type="predicted"/>
<dbReference type="Proteomes" id="UP000325081">
    <property type="component" value="Unassembled WGS sequence"/>
</dbReference>
<feature type="region of interest" description="Disordered" evidence="2">
    <location>
        <begin position="1"/>
        <end position="64"/>
    </location>
</feature>
<dbReference type="OrthoDB" id="9442240at2759"/>
<evidence type="ECO:0000256" key="1">
    <source>
        <dbReference type="PROSITE-ProRule" id="PRU00042"/>
    </source>
</evidence>
<keyword evidence="5" id="KW-1185">Reference proteome</keyword>
<evidence type="ECO:0000313" key="4">
    <source>
        <dbReference type="EMBL" id="GER52458.1"/>
    </source>
</evidence>
<evidence type="ECO:0000313" key="5">
    <source>
        <dbReference type="Proteomes" id="UP000325081"/>
    </source>
</evidence>
<dbReference type="PROSITE" id="PS50157">
    <property type="entry name" value="ZINC_FINGER_C2H2_2"/>
    <property type="match status" value="1"/>
</dbReference>
<dbReference type="InterPro" id="IPR036236">
    <property type="entry name" value="Znf_C2H2_sf"/>
</dbReference>